<keyword evidence="1" id="KW-0472">Membrane</keyword>
<feature type="transmembrane region" description="Helical" evidence="1">
    <location>
        <begin position="26"/>
        <end position="57"/>
    </location>
</feature>
<comment type="caution">
    <text evidence="3">The sequence shown here is derived from an EMBL/GenBank/DDBJ whole genome shotgun (WGS) entry which is preliminary data.</text>
</comment>
<dbReference type="AlphaFoldDB" id="A0A323TK91"/>
<proteinExistence type="predicted"/>
<dbReference type="RefSeq" id="WP_110607712.1">
    <property type="nucleotide sequence ID" value="NZ_PDOD01000001.1"/>
</dbReference>
<gene>
    <name evidence="3" type="ORF">CR194_00610</name>
</gene>
<evidence type="ECO:0000256" key="1">
    <source>
        <dbReference type="SAM" id="Phobius"/>
    </source>
</evidence>
<feature type="transmembrane region" description="Helical" evidence="1">
    <location>
        <begin position="108"/>
        <end position="126"/>
    </location>
</feature>
<evidence type="ECO:0000259" key="2">
    <source>
        <dbReference type="Pfam" id="PF13386"/>
    </source>
</evidence>
<sequence length="242" mass="27175">MFEYVEAVSQFLREPFMNAANSVESIPLLFAFLLGLVGALAPCQFSGNISAITLYGTNSLKKGISWTDTVFYVLGKVVAFSSLGFIVFLLGQEFQRQLPLFFEPMRKVLGPILIIIGIYMLGLFSMRWNLHLWKPAKKNTRRGKWGAFMLGFSFSLGFCPTMFILFFVLLMPLTLATGYGAVLPSVFAIGTSVPFLFVIFVIWYLGLGGKVMKKGRRLGLYVQRTAGIFMIFLGIMDILTFW</sequence>
<dbReference type="PANTHER" id="PTHR31272">
    <property type="entry name" value="CYTOCHROME C-TYPE BIOGENESIS PROTEIN HI_1454-RELATED"/>
    <property type="match status" value="1"/>
</dbReference>
<dbReference type="EMBL" id="PDOD01000001">
    <property type="protein sequence ID" value="PYZ94077.1"/>
    <property type="molecule type" value="Genomic_DNA"/>
</dbReference>
<reference evidence="3 4" key="1">
    <citation type="submission" date="2017-10" db="EMBL/GenBank/DDBJ databases">
        <title>Bacillus sp. nov., a halophilic bacterium isolated from a Keqin Lake.</title>
        <authorList>
            <person name="Wang H."/>
        </authorList>
    </citation>
    <scope>NUCLEOTIDE SEQUENCE [LARGE SCALE GENOMIC DNA]</scope>
    <source>
        <strain evidence="3 4">KQ-12</strain>
    </source>
</reference>
<dbReference type="Proteomes" id="UP000248214">
    <property type="component" value="Unassembled WGS sequence"/>
</dbReference>
<feature type="domain" description="Urease accessory protein UreH-like transmembrane" evidence="2">
    <location>
        <begin position="31"/>
        <end position="235"/>
    </location>
</feature>
<name>A0A323TK91_9BACI</name>
<keyword evidence="4" id="KW-1185">Reference proteome</keyword>
<organism evidence="3 4">
    <name type="scientific">Salipaludibacillus keqinensis</name>
    <dbReference type="NCBI Taxonomy" id="2045207"/>
    <lineage>
        <taxon>Bacteria</taxon>
        <taxon>Bacillati</taxon>
        <taxon>Bacillota</taxon>
        <taxon>Bacilli</taxon>
        <taxon>Bacillales</taxon>
        <taxon>Bacillaceae</taxon>
    </lineage>
</organism>
<protein>
    <submittedName>
        <fullName evidence="3">Cytochrome C biosynthesis protein</fullName>
    </submittedName>
</protein>
<feature type="transmembrane region" description="Helical" evidence="1">
    <location>
        <begin position="147"/>
        <end position="170"/>
    </location>
</feature>
<evidence type="ECO:0000313" key="3">
    <source>
        <dbReference type="EMBL" id="PYZ94077.1"/>
    </source>
</evidence>
<feature type="transmembrane region" description="Helical" evidence="1">
    <location>
        <begin position="218"/>
        <end position="241"/>
    </location>
</feature>
<keyword evidence="1" id="KW-1133">Transmembrane helix</keyword>
<dbReference type="InterPro" id="IPR039447">
    <property type="entry name" value="UreH-like_TM_dom"/>
</dbReference>
<dbReference type="InterPro" id="IPR051790">
    <property type="entry name" value="Cytochrome_c-biogenesis_DsbD"/>
</dbReference>
<feature type="transmembrane region" description="Helical" evidence="1">
    <location>
        <begin position="182"/>
        <end position="206"/>
    </location>
</feature>
<keyword evidence="1" id="KW-0812">Transmembrane</keyword>
<feature type="transmembrane region" description="Helical" evidence="1">
    <location>
        <begin position="69"/>
        <end position="88"/>
    </location>
</feature>
<dbReference type="OrthoDB" id="43562at2"/>
<accession>A0A323TK91</accession>
<dbReference type="PANTHER" id="PTHR31272:SF4">
    <property type="entry name" value="CYTOCHROME C-TYPE BIOGENESIS PROTEIN HI_1454-RELATED"/>
    <property type="match status" value="1"/>
</dbReference>
<evidence type="ECO:0000313" key="4">
    <source>
        <dbReference type="Proteomes" id="UP000248214"/>
    </source>
</evidence>
<dbReference type="Pfam" id="PF13386">
    <property type="entry name" value="DsbD_2"/>
    <property type="match status" value="1"/>
</dbReference>